<dbReference type="Gene3D" id="2.60.120.200">
    <property type="match status" value="1"/>
</dbReference>
<dbReference type="Pfam" id="PF01663">
    <property type="entry name" value="Phosphodiest"/>
    <property type="match status" value="1"/>
</dbReference>
<dbReference type="InterPro" id="IPR017850">
    <property type="entry name" value="Alkaline_phosphatase_core_sf"/>
</dbReference>
<proteinExistence type="predicted"/>
<dbReference type="SUPFAM" id="SSF49899">
    <property type="entry name" value="Concanavalin A-like lectins/glucanases"/>
    <property type="match status" value="1"/>
</dbReference>
<dbReference type="InterPro" id="IPR013320">
    <property type="entry name" value="ConA-like_dom_sf"/>
</dbReference>
<evidence type="ECO:0000313" key="2">
    <source>
        <dbReference type="Proteomes" id="UP001549749"/>
    </source>
</evidence>
<dbReference type="Pfam" id="PF13385">
    <property type="entry name" value="Laminin_G_3"/>
    <property type="match status" value="1"/>
</dbReference>
<dbReference type="RefSeq" id="WP_354660677.1">
    <property type="nucleotide sequence ID" value="NZ_JBEXAC010000001.1"/>
</dbReference>
<dbReference type="SUPFAM" id="SSF53649">
    <property type="entry name" value="Alkaline phosphatase-like"/>
    <property type="match status" value="1"/>
</dbReference>
<protein>
    <submittedName>
        <fullName evidence="1">Alkaline phosphatase family protein</fullName>
    </submittedName>
</protein>
<dbReference type="PANTHER" id="PTHR10151:SF120">
    <property type="entry name" value="BIS(5'-ADENOSYL)-TRIPHOSPHATASE"/>
    <property type="match status" value="1"/>
</dbReference>
<accession>A0ABV2T4S7</accession>
<dbReference type="Proteomes" id="UP001549749">
    <property type="component" value="Unassembled WGS sequence"/>
</dbReference>
<organism evidence="1 2">
    <name type="scientific">Chitinophaga defluvii</name>
    <dbReference type="NCBI Taxonomy" id="3163343"/>
    <lineage>
        <taxon>Bacteria</taxon>
        <taxon>Pseudomonadati</taxon>
        <taxon>Bacteroidota</taxon>
        <taxon>Chitinophagia</taxon>
        <taxon>Chitinophagales</taxon>
        <taxon>Chitinophagaceae</taxon>
        <taxon>Chitinophaga</taxon>
    </lineage>
</organism>
<comment type="caution">
    <text evidence="1">The sequence shown here is derived from an EMBL/GenBank/DDBJ whole genome shotgun (WGS) entry which is preliminary data.</text>
</comment>
<dbReference type="InterPro" id="IPR002591">
    <property type="entry name" value="Phosphodiest/P_Trfase"/>
</dbReference>
<dbReference type="EMBL" id="JBEXAC010000001">
    <property type="protein sequence ID" value="MET6998042.1"/>
    <property type="molecule type" value="Genomic_DNA"/>
</dbReference>
<dbReference type="PROSITE" id="PS51257">
    <property type="entry name" value="PROKAR_LIPOPROTEIN"/>
    <property type="match status" value="1"/>
</dbReference>
<sequence length="560" mass="61579">MRNNVSKIIGQVAMAGVLLTGLFSCSRDIPALKEYGTSSDSLNFQLAQRKIMVIGVDGAVGDAVKKADAPNMHAFTKHAVYSYDVLVDTPTTSATAYTSLFTGVRVEKHQVKDNTFSGNNLAEYPLIFDYLKAANSNINIAGYTTWNPLFSQYLLAGATRNVNLPGNDVAIKDSVVNFLKNGTPDMVFCNFSSVNKAGLDFGFGDASSKYMQAITRVDEYIGSIYAAIREREIKYKEDWVILIVSDHGGNGTEVGGTTEEERNTFYISYNKNFNARQLAKSSLNTVFARFDNYNSGANSGDPVFNPDQYSQFTIELKIRTNRILCDEAIASNKDWDSGGNPGWLICLQPGSQGWRWQTGNGAGSRKDLNPSVPPLSDNQWHHIAVVMDNANSKVSLYQDGKFYLTSDTHKGPLNSGKAKTISIGEDITGQYSTSWCSGSKSAMQLGDVRFWKTGLDSATIRKYSCGPIDETHPNLDDLVASWMCNDGTGTVIRDQGTAHKDLDFFGAPTWEDIEAGFCGTTFPKKFPLPSDGTILLMNWMKAPVKDSWKMDGIITLPDFY</sequence>
<dbReference type="Gene3D" id="3.40.720.10">
    <property type="entry name" value="Alkaline Phosphatase, subunit A"/>
    <property type="match status" value="1"/>
</dbReference>
<keyword evidence="2" id="KW-1185">Reference proteome</keyword>
<dbReference type="PANTHER" id="PTHR10151">
    <property type="entry name" value="ECTONUCLEOTIDE PYROPHOSPHATASE/PHOSPHODIESTERASE"/>
    <property type="match status" value="1"/>
</dbReference>
<reference evidence="1 2" key="1">
    <citation type="submission" date="2024-06" db="EMBL/GenBank/DDBJ databases">
        <title>Chitinophaga defluvii sp. nov., isolated from municipal sewage.</title>
        <authorList>
            <person name="Zhang L."/>
        </authorList>
    </citation>
    <scope>NUCLEOTIDE SEQUENCE [LARGE SCALE GENOMIC DNA]</scope>
    <source>
        <strain evidence="1 2">H8</strain>
    </source>
</reference>
<evidence type="ECO:0000313" key="1">
    <source>
        <dbReference type="EMBL" id="MET6998042.1"/>
    </source>
</evidence>
<gene>
    <name evidence="1" type="ORF">ABR189_11705</name>
</gene>
<name>A0ABV2T4S7_9BACT</name>